<reference evidence="2" key="1">
    <citation type="submission" date="2016-10" db="EMBL/GenBank/DDBJ databases">
        <authorList>
            <person name="Varghese N."/>
            <person name="Submissions S."/>
        </authorList>
    </citation>
    <scope>NUCLEOTIDE SEQUENCE [LARGE SCALE GENOMIC DNA]</scope>
    <source>
        <strain evidence="2">XBD1002</strain>
    </source>
</reference>
<evidence type="ECO:0000313" key="1">
    <source>
        <dbReference type="EMBL" id="SFI63577.1"/>
    </source>
</evidence>
<name>A0A1I3JTI6_9SPIR</name>
<protein>
    <recommendedName>
        <fullName evidence="3">PD-(D/E)XK nuclease family transposase</fullName>
    </recommendedName>
</protein>
<dbReference type="EMBL" id="FORI01000003">
    <property type="protein sequence ID" value="SFI63577.1"/>
    <property type="molecule type" value="Genomic_DNA"/>
</dbReference>
<evidence type="ECO:0000313" key="2">
    <source>
        <dbReference type="Proteomes" id="UP000182737"/>
    </source>
</evidence>
<dbReference type="RefSeq" id="WP_074931075.1">
    <property type="nucleotide sequence ID" value="NZ_FORI01000003.1"/>
</dbReference>
<organism evidence="1 2">
    <name type="scientific">Treponema bryantii</name>
    <dbReference type="NCBI Taxonomy" id="163"/>
    <lineage>
        <taxon>Bacteria</taxon>
        <taxon>Pseudomonadati</taxon>
        <taxon>Spirochaetota</taxon>
        <taxon>Spirochaetia</taxon>
        <taxon>Spirochaetales</taxon>
        <taxon>Treponemataceae</taxon>
        <taxon>Treponema</taxon>
    </lineage>
</organism>
<accession>A0A1I3JTI6</accession>
<keyword evidence="2" id="KW-1185">Reference proteome</keyword>
<evidence type="ECO:0008006" key="3">
    <source>
        <dbReference type="Google" id="ProtNLM"/>
    </source>
</evidence>
<dbReference type="Proteomes" id="UP000182737">
    <property type="component" value="Unassembled WGS sequence"/>
</dbReference>
<proteinExistence type="predicted"/>
<dbReference type="AlphaFoldDB" id="A0A1I3JTI6"/>
<sequence length="276" mass="31471">MGKTVFDNIDPVILARVRAMRLFDDEFMSAAFSDDIETTQFLIRILLNRNDLTVTKSMSQVQKSNLFGKSVKLDIVAEDIFKTEYNIEIQRADSGAGARRIRYHQALLDSHTVQKGGTFKDLPNLYIIFILEHDIFEKGLPIYRVSKTLNIQDKNGNNLPFDDDCNIMYVNGEYKGDDPLGRLMHDFSTSNADEMYYEELAERMRFLKQDEEGVVMASKIVEEYGDIRAAEALKQGIQQGAEQNAIENAKTLLKDGKYTAEEISKLLKLPVESFVE</sequence>
<gene>
    <name evidence="1" type="ORF">SAMN04487775_103237</name>
</gene>
<dbReference type="Pfam" id="PF12784">
    <property type="entry name" value="PDDEXK_2"/>
    <property type="match status" value="1"/>
</dbReference>